<dbReference type="RefSeq" id="WP_345190992.1">
    <property type="nucleotide sequence ID" value="NZ_BAABJJ010000014.1"/>
</dbReference>
<organism evidence="9 10">
    <name type="scientific">Algibacter agarivorans</name>
    <dbReference type="NCBI Taxonomy" id="1109741"/>
    <lineage>
        <taxon>Bacteria</taxon>
        <taxon>Pseudomonadati</taxon>
        <taxon>Bacteroidota</taxon>
        <taxon>Flavobacteriia</taxon>
        <taxon>Flavobacteriales</taxon>
        <taxon>Flavobacteriaceae</taxon>
        <taxon>Algibacter</taxon>
    </lineage>
</organism>
<dbReference type="InterPro" id="IPR003362">
    <property type="entry name" value="Bact_transf"/>
</dbReference>
<evidence type="ECO:0000313" key="9">
    <source>
        <dbReference type="EMBL" id="GAA4941846.1"/>
    </source>
</evidence>
<dbReference type="NCBIfam" id="TIGR03025">
    <property type="entry name" value="EPS_sugtrans"/>
    <property type="match status" value="1"/>
</dbReference>
<keyword evidence="10" id="KW-1185">Reference proteome</keyword>
<proteinExistence type="inferred from homology"/>
<dbReference type="Pfam" id="PF13727">
    <property type="entry name" value="CoA_binding_3"/>
    <property type="match status" value="1"/>
</dbReference>
<gene>
    <name evidence="9" type="ORF">GCM10023314_13560</name>
</gene>
<keyword evidence="3" id="KW-0808">Transferase</keyword>
<reference evidence="10" key="1">
    <citation type="journal article" date="2019" name="Int. J. Syst. Evol. Microbiol.">
        <title>The Global Catalogue of Microorganisms (GCM) 10K type strain sequencing project: providing services to taxonomists for standard genome sequencing and annotation.</title>
        <authorList>
            <consortium name="The Broad Institute Genomics Platform"/>
            <consortium name="The Broad Institute Genome Sequencing Center for Infectious Disease"/>
            <person name="Wu L."/>
            <person name="Ma J."/>
        </authorList>
    </citation>
    <scope>NUCLEOTIDE SEQUENCE [LARGE SCALE GENOMIC DNA]</scope>
    <source>
        <strain evidence="10">JCM 18285</strain>
    </source>
</reference>
<evidence type="ECO:0000256" key="3">
    <source>
        <dbReference type="ARBA" id="ARBA00022679"/>
    </source>
</evidence>
<dbReference type="PANTHER" id="PTHR30576:SF0">
    <property type="entry name" value="UNDECAPRENYL-PHOSPHATE N-ACETYLGALACTOSAMINYL 1-PHOSPHATE TRANSFERASE-RELATED"/>
    <property type="match status" value="1"/>
</dbReference>
<evidence type="ECO:0000256" key="2">
    <source>
        <dbReference type="ARBA" id="ARBA00006464"/>
    </source>
</evidence>
<evidence type="ECO:0000256" key="1">
    <source>
        <dbReference type="ARBA" id="ARBA00004141"/>
    </source>
</evidence>
<protein>
    <submittedName>
        <fullName evidence="9">Undecaprenyl-phosphate glucose phosphotransferase</fullName>
    </submittedName>
</protein>
<feature type="transmembrane region" description="Helical" evidence="7">
    <location>
        <begin position="66"/>
        <end position="86"/>
    </location>
</feature>
<dbReference type="Pfam" id="PF02397">
    <property type="entry name" value="Bac_transf"/>
    <property type="match status" value="1"/>
</dbReference>
<dbReference type="Gene3D" id="3.40.50.720">
    <property type="entry name" value="NAD(P)-binding Rossmann-like Domain"/>
    <property type="match status" value="1"/>
</dbReference>
<feature type="transmembrane region" description="Helical" evidence="7">
    <location>
        <begin position="12"/>
        <end position="30"/>
    </location>
</feature>
<keyword evidence="5 7" id="KW-1133">Transmembrane helix</keyword>
<keyword evidence="4 7" id="KW-0812">Transmembrane</keyword>
<feature type="transmembrane region" description="Helical" evidence="7">
    <location>
        <begin position="262"/>
        <end position="286"/>
    </location>
</feature>
<evidence type="ECO:0000313" key="10">
    <source>
        <dbReference type="Proteomes" id="UP001501302"/>
    </source>
</evidence>
<evidence type="ECO:0000256" key="7">
    <source>
        <dbReference type="SAM" id="Phobius"/>
    </source>
</evidence>
<dbReference type="InterPro" id="IPR017475">
    <property type="entry name" value="EPS_sugar_tfrase"/>
</dbReference>
<evidence type="ECO:0000256" key="5">
    <source>
        <dbReference type="ARBA" id="ARBA00022989"/>
    </source>
</evidence>
<keyword evidence="6 7" id="KW-0472">Membrane</keyword>
<sequence length="447" mass="52480">MISNGNYSKLIRPVLYILDLLIITVTSYYVFTQDLILILILVGSWFLISLYSSFYNIYRYTKITRIVSLLSKQVFIVILLFLSYLFVQKISIDSESIFFFFFFLYVLLVVWRTSIHFILKKYRIITGSNYKQVVIIGSNDSTKKLEQFFIDEPGFGYKLIGFFTNQNEDNKLGSISESFDFIVNNKIDEVYCSMKELTNKQIKEFIEFCDIKVKSLKFIPDNKDIYSKNLFINYYDITPILSLRELPLDNPIKNLTKRIFDVIFSLIIICFVLSWLIPILGLIIILESKGPIFFQQNRPGIKEQGFGCYKFRSMAINSRSEDSATRNDARITRVGKFIRRTSIDELPQFFNVLFGTMSVVGPRPHLWRQNEMYGTKISKYMVRHFVKPGVTGLAQVRGYRGEIETREDIVNRTKYDIFYIENWSFLMDFTIIIQTVINVFKGEEKAY</sequence>
<evidence type="ECO:0000256" key="6">
    <source>
        <dbReference type="ARBA" id="ARBA00023136"/>
    </source>
</evidence>
<accession>A0ABP9GMR9</accession>
<evidence type="ECO:0000259" key="8">
    <source>
        <dbReference type="Pfam" id="PF02397"/>
    </source>
</evidence>
<dbReference type="NCBIfam" id="TIGR03023">
    <property type="entry name" value="WcaJ_sugtrans"/>
    <property type="match status" value="1"/>
</dbReference>
<comment type="subcellular location">
    <subcellularLocation>
        <location evidence="1">Membrane</location>
        <topology evidence="1">Multi-pass membrane protein</topology>
    </subcellularLocation>
</comment>
<dbReference type="InterPro" id="IPR017473">
    <property type="entry name" value="Undecaprenyl-P_gluc_Ptfrase"/>
</dbReference>
<name>A0ABP9GMR9_9FLAO</name>
<feature type="transmembrane region" description="Helical" evidence="7">
    <location>
        <begin position="98"/>
        <end position="119"/>
    </location>
</feature>
<comment type="similarity">
    <text evidence="2">Belongs to the bacterial sugar transferase family.</text>
</comment>
<dbReference type="PANTHER" id="PTHR30576">
    <property type="entry name" value="COLANIC BIOSYNTHESIS UDP-GLUCOSE LIPID CARRIER TRANSFERASE"/>
    <property type="match status" value="1"/>
</dbReference>
<feature type="domain" description="Bacterial sugar transferase" evidence="8">
    <location>
        <begin position="257"/>
        <end position="441"/>
    </location>
</feature>
<feature type="transmembrane region" description="Helical" evidence="7">
    <location>
        <begin position="36"/>
        <end position="54"/>
    </location>
</feature>
<evidence type="ECO:0000256" key="4">
    <source>
        <dbReference type="ARBA" id="ARBA00022692"/>
    </source>
</evidence>
<dbReference type="Proteomes" id="UP001501302">
    <property type="component" value="Unassembled WGS sequence"/>
</dbReference>
<dbReference type="EMBL" id="BAABJJ010000014">
    <property type="protein sequence ID" value="GAA4941846.1"/>
    <property type="molecule type" value="Genomic_DNA"/>
</dbReference>
<comment type="caution">
    <text evidence="9">The sequence shown here is derived from an EMBL/GenBank/DDBJ whole genome shotgun (WGS) entry which is preliminary data.</text>
</comment>